<dbReference type="Pfam" id="PF02361">
    <property type="entry name" value="CbiQ"/>
    <property type="match status" value="1"/>
</dbReference>
<reference evidence="8 9" key="1">
    <citation type="submission" date="2022-02" db="EMBL/GenBank/DDBJ databases">
        <title>The genome sequence of Shewanella sp. 3B26.</title>
        <authorList>
            <person name="Du J."/>
        </authorList>
    </citation>
    <scope>NUCLEOTIDE SEQUENCE [LARGE SCALE GENOMIC DNA]</scope>
    <source>
        <strain evidence="8 9">3B26</strain>
    </source>
</reference>
<evidence type="ECO:0000256" key="7">
    <source>
        <dbReference type="SAM" id="Phobius"/>
    </source>
</evidence>
<comment type="caution">
    <text evidence="8">The sequence shown here is derived from an EMBL/GenBank/DDBJ whole genome shotgun (WGS) entry which is preliminary data.</text>
</comment>
<gene>
    <name evidence="8" type="ORF">MJ923_17125</name>
</gene>
<evidence type="ECO:0000256" key="2">
    <source>
        <dbReference type="ARBA" id="ARBA00008564"/>
    </source>
</evidence>
<feature type="region of interest" description="Disordered" evidence="6">
    <location>
        <begin position="225"/>
        <end position="247"/>
    </location>
</feature>
<evidence type="ECO:0000313" key="9">
    <source>
        <dbReference type="Proteomes" id="UP001297581"/>
    </source>
</evidence>
<keyword evidence="5 7" id="KW-0472">Membrane</keyword>
<dbReference type="CDD" id="cd16914">
    <property type="entry name" value="EcfT"/>
    <property type="match status" value="1"/>
</dbReference>
<comment type="subcellular location">
    <subcellularLocation>
        <location evidence="1">Membrane</location>
        <topology evidence="1">Multi-pass membrane protein</topology>
    </subcellularLocation>
</comment>
<feature type="transmembrane region" description="Helical" evidence="7">
    <location>
        <begin position="117"/>
        <end position="136"/>
    </location>
</feature>
<dbReference type="GO" id="GO:0005886">
    <property type="term" value="C:plasma membrane"/>
    <property type="evidence" value="ECO:0007669"/>
    <property type="project" value="UniProtKB-ARBA"/>
</dbReference>
<evidence type="ECO:0000256" key="1">
    <source>
        <dbReference type="ARBA" id="ARBA00004141"/>
    </source>
</evidence>
<proteinExistence type="inferred from homology"/>
<name>A0AAJ1BJK7_9GAMM</name>
<evidence type="ECO:0000256" key="6">
    <source>
        <dbReference type="SAM" id="MobiDB-lite"/>
    </source>
</evidence>
<evidence type="ECO:0000313" key="8">
    <source>
        <dbReference type="EMBL" id="MCH4296033.1"/>
    </source>
</evidence>
<dbReference type="InterPro" id="IPR003339">
    <property type="entry name" value="ABC/ECF_trnsptr_transmembrane"/>
</dbReference>
<comment type="similarity">
    <text evidence="2">Belongs to the CbiQ family.</text>
</comment>
<evidence type="ECO:0000256" key="5">
    <source>
        <dbReference type="ARBA" id="ARBA00023136"/>
    </source>
</evidence>
<keyword evidence="3 7" id="KW-0812">Transmembrane</keyword>
<dbReference type="AlphaFoldDB" id="A0AAJ1BJK7"/>
<dbReference type="RefSeq" id="WP_240592128.1">
    <property type="nucleotide sequence ID" value="NZ_JAKUDL010000007.1"/>
</dbReference>
<dbReference type="Proteomes" id="UP001297581">
    <property type="component" value="Unassembled WGS sequence"/>
</dbReference>
<evidence type="ECO:0000256" key="4">
    <source>
        <dbReference type="ARBA" id="ARBA00022989"/>
    </source>
</evidence>
<organism evidence="8 9">
    <name type="scientific">Shewanella zhuhaiensis</name>
    <dbReference type="NCBI Taxonomy" id="2919576"/>
    <lineage>
        <taxon>Bacteria</taxon>
        <taxon>Pseudomonadati</taxon>
        <taxon>Pseudomonadota</taxon>
        <taxon>Gammaproteobacteria</taxon>
        <taxon>Alteromonadales</taxon>
        <taxon>Shewanellaceae</taxon>
        <taxon>Shewanella</taxon>
    </lineage>
</organism>
<accession>A0AAJ1BJK7</accession>
<evidence type="ECO:0000256" key="3">
    <source>
        <dbReference type="ARBA" id="ARBA00022692"/>
    </source>
</evidence>
<protein>
    <submittedName>
        <fullName evidence="8">Energy-coupling factor transporter transmembrane protein EcfT</fullName>
    </submittedName>
</protein>
<feature type="transmembrane region" description="Helical" evidence="7">
    <location>
        <begin position="93"/>
        <end position="111"/>
    </location>
</feature>
<keyword evidence="4 7" id="KW-1133">Transmembrane helix</keyword>
<sequence length="247" mass="27754">MKALKSGALKSRALTSRALEEKVLGSKPPQLSRDHRQRWINDPVCLAATLTSLAMSMAALMAPPVWLWWVAGLAVPMLVLGSRQVSPMPLLKLFLWQCVITCSIYAVLWGSSRLDEALLVSFRLVLAFVPPWFLAVRFAPERLGGLFATALPPRWAFVLTASLNALPFLLQEAREIYRIQRLRGARIAPKELLSPGNWGELINTVIAPMLLELFKLSQRQALAAKSRRFGEHPRPTQWPRQGERDEN</sequence>
<dbReference type="EMBL" id="JAKUDL010000007">
    <property type="protein sequence ID" value="MCH4296033.1"/>
    <property type="molecule type" value="Genomic_DNA"/>
</dbReference>
<feature type="transmembrane region" description="Helical" evidence="7">
    <location>
        <begin position="39"/>
        <end position="59"/>
    </location>
</feature>
<keyword evidence="9" id="KW-1185">Reference proteome</keyword>